<dbReference type="GO" id="GO:0004713">
    <property type="term" value="F:protein tyrosine kinase activity"/>
    <property type="evidence" value="ECO:0007669"/>
    <property type="project" value="InterPro"/>
</dbReference>
<feature type="transmembrane region" description="Helical" evidence="8">
    <location>
        <begin position="12"/>
        <end position="37"/>
    </location>
</feature>
<feature type="region of interest" description="Disordered" evidence="7">
    <location>
        <begin position="49"/>
        <end position="75"/>
    </location>
</feature>
<evidence type="ECO:0000256" key="6">
    <source>
        <dbReference type="PROSITE-ProRule" id="PRU10141"/>
    </source>
</evidence>
<dbReference type="InterPro" id="IPR011009">
    <property type="entry name" value="Kinase-like_dom_sf"/>
</dbReference>
<dbReference type="InterPro" id="IPR000719">
    <property type="entry name" value="Prot_kinase_dom"/>
</dbReference>
<evidence type="ECO:0000313" key="11">
    <source>
        <dbReference type="Proteomes" id="UP000653305"/>
    </source>
</evidence>
<dbReference type="InterPro" id="IPR020635">
    <property type="entry name" value="Tyr_kinase_cat_dom"/>
</dbReference>
<dbReference type="Gene3D" id="1.10.510.10">
    <property type="entry name" value="Transferase(Phosphotransferase) domain 1"/>
    <property type="match status" value="1"/>
</dbReference>
<dbReference type="AlphaFoldDB" id="A0A830DB05"/>
<dbReference type="PROSITE" id="PS00109">
    <property type="entry name" value="PROTEIN_KINASE_TYR"/>
    <property type="match status" value="1"/>
</dbReference>
<dbReference type="Proteomes" id="UP000653305">
    <property type="component" value="Unassembled WGS sequence"/>
</dbReference>
<evidence type="ECO:0000256" key="5">
    <source>
        <dbReference type="ARBA" id="ARBA00022840"/>
    </source>
</evidence>
<keyword evidence="8" id="KW-0812">Transmembrane</keyword>
<feature type="binding site" evidence="6">
    <location>
        <position position="158"/>
    </location>
    <ligand>
        <name>ATP</name>
        <dbReference type="ChEBI" id="CHEBI:30616"/>
    </ligand>
</feature>
<keyword evidence="3 6" id="KW-0547">Nucleotide-binding</keyword>
<evidence type="ECO:0000256" key="3">
    <source>
        <dbReference type="ARBA" id="ARBA00022741"/>
    </source>
</evidence>
<keyword evidence="11" id="KW-1185">Reference proteome</keyword>
<protein>
    <submittedName>
        <fullName evidence="10">Probable protein kinase at2g41970</fullName>
    </submittedName>
</protein>
<evidence type="ECO:0000256" key="4">
    <source>
        <dbReference type="ARBA" id="ARBA00022777"/>
    </source>
</evidence>
<proteinExistence type="predicted"/>
<dbReference type="PANTHER" id="PTHR47983:SF16">
    <property type="entry name" value="OS02G0565500 PROTEIN"/>
    <property type="match status" value="1"/>
</dbReference>
<keyword evidence="2" id="KW-0808">Transferase</keyword>
<dbReference type="SMART" id="SM00219">
    <property type="entry name" value="TyrKc"/>
    <property type="match status" value="1"/>
</dbReference>
<reference evidence="10" key="1">
    <citation type="submission" date="2020-07" db="EMBL/GenBank/DDBJ databases">
        <title>Ethylene signaling mediates host invasion by parasitic plants.</title>
        <authorList>
            <person name="Yoshida S."/>
        </authorList>
    </citation>
    <scope>NUCLEOTIDE SEQUENCE</scope>
    <source>
        <strain evidence="10">Okayama</strain>
    </source>
</reference>
<evidence type="ECO:0000256" key="1">
    <source>
        <dbReference type="ARBA" id="ARBA00022553"/>
    </source>
</evidence>
<dbReference type="InterPro" id="IPR017441">
    <property type="entry name" value="Protein_kinase_ATP_BS"/>
</dbReference>
<dbReference type="GO" id="GO:0005524">
    <property type="term" value="F:ATP binding"/>
    <property type="evidence" value="ECO:0007669"/>
    <property type="project" value="UniProtKB-UniRule"/>
</dbReference>
<dbReference type="Gene3D" id="3.30.200.20">
    <property type="entry name" value="Phosphorylase Kinase, domain 1"/>
    <property type="match status" value="1"/>
</dbReference>
<dbReference type="InterPro" id="IPR001245">
    <property type="entry name" value="Ser-Thr/Tyr_kinase_cat_dom"/>
</dbReference>
<feature type="compositionally biased region" description="Acidic residues" evidence="7">
    <location>
        <begin position="54"/>
        <end position="68"/>
    </location>
</feature>
<dbReference type="EMBL" id="BMAC01001121">
    <property type="protein sequence ID" value="GFQ05805.1"/>
    <property type="molecule type" value="Genomic_DNA"/>
</dbReference>
<dbReference type="Pfam" id="PF07714">
    <property type="entry name" value="PK_Tyr_Ser-Thr"/>
    <property type="match status" value="1"/>
</dbReference>
<feature type="domain" description="Protein kinase" evidence="9">
    <location>
        <begin position="10"/>
        <end position="400"/>
    </location>
</feature>
<keyword evidence="1" id="KW-0597">Phosphoprotein</keyword>
<evidence type="ECO:0000256" key="7">
    <source>
        <dbReference type="SAM" id="MobiDB-lite"/>
    </source>
</evidence>
<dbReference type="InterPro" id="IPR052101">
    <property type="entry name" value="Plant_StressResp_Kinase"/>
</dbReference>
<dbReference type="InterPro" id="IPR008266">
    <property type="entry name" value="Tyr_kinase_AS"/>
</dbReference>
<name>A0A830DB05_9LAMI</name>
<dbReference type="PROSITE" id="PS51257">
    <property type="entry name" value="PROKAR_LIPOPROTEIN"/>
    <property type="match status" value="1"/>
</dbReference>
<gene>
    <name evidence="10" type="ORF">PHJA_002724600</name>
</gene>
<evidence type="ECO:0000256" key="8">
    <source>
        <dbReference type="SAM" id="Phobius"/>
    </source>
</evidence>
<dbReference type="OrthoDB" id="1727301at2759"/>
<comment type="caution">
    <text evidence="10">The sequence shown here is derived from an EMBL/GenBank/DDBJ whole genome shotgun (WGS) entry which is preliminary data.</text>
</comment>
<keyword evidence="8" id="KW-0472">Membrane</keyword>
<dbReference type="PROSITE" id="PS50011">
    <property type="entry name" value="PROTEIN_KINASE_DOM"/>
    <property type="match status" value="1"/>
</dbReference>
<keyword evidence="4 10" id="KW-0418">Kinase</keyword>
<evidence type="ECO:0000313" key="10">
    <source>
        <dbReference type="EMBL" id="GFQ05805.1"/>
    </source>
</evidence>
<evidence type="ECO:0000256" key="2">
    <source>
        <dbReference type="ARBA" id="ARBA00022679"/>
    </source>
</evidence>
<dbReference type="PANTHER" id="PTHR47983">
    <property type="entry name" value="PTO-INTERACTING PROTEIN 1-LIKE"/>
    <property type="match status" value="1"/>
</dbReference>
<dbReference type="SUPFAM" id="SSF56112">
    <property type="entry name" value="Protein kinase-like (PK-like)"/>
    <property type="match status" value="1"/>
</dbReference>
<dbReference type="PROSITE" id="PS00107">
    <property type="entry name" value="PROTEIN_KINASE_ATP"/>
    <property type="match status" value="1"/>
</dbReference>
<sequence length="400" mass="43383">MSSSIRERTKDIMSVIGALLFGVACGALTAAGMYFAWALYSPSRFDFGDVSSSSDDDDDNDDEPAAADDDLKKPAPPAQEVVLGILIITSTERGEPRGSAARNGPPQKVLPIEIPALSLDDLNRRTNNFGPIALIGEGSYGDVFYAKLSSGQEAAIKKLDTASPEPDFDFKAQYATKGSLHDVLHGGKGVQGAEPGPVLTWSQRVKIAHGAAKGIEFLHEKCQSSIIHRDVRSSNVLLFDNFVAKIADFSLTNQSSDTAARLHSTRVLRTFDVSLVSTSAGGCRSKELKQFSSFDAKFFLAPGLPKNCLFPNPKLEVGSEKLRTRGFMVRASGNSGGNLIPMAPLQLNPQLVSCWLKFSKPIHIYLWHLPSSSLRISKARGMAKRRRMLLQSKISSSIRD</sequence>
<evidence type="ECO:0000259" key="9">
    <source>
        <dbReference type="PROSITE" id="PS50011"/>
    </source>
</evidence>
<accession>A0A830DB05</accession>
<keyword evidence="5 6" id="KW-0067">ATP-binding</keyword>
<keyword evidence="8" id="KW-1133">Transmembrane helix</keyword>
<organism evidence="10 11">
    <name type="scientific">Phtheirospermum japonicum</name>
    <dbReference type="NCBI Taxonomy" id="374723"/>
    <lineage>
        <taxon>Eukaryota</taxon>
        <taxon>Viridiplantae</taxon>
        <taxon>Streptophyta</taxon>
        <taxon>Embryophyta</taxon>
        <taxon>Tracheophyta</taxon>
        <taxon>Spermatophyta</taxon>
        <taxon>Magnoliopsida</taxon>
        <taxon>eudicotyledons</taxon>
        <taxon>Gunneridae</taxon>
        <taxon>Pentapetalae</taxon>
        <taxon>asterids</taxon>
        <taxon>lamiids</taxon>
        <taxon>Lamiales</taxon>
        <taxon>Orobanchaceae</taxon>
        <taxon>Orobanchaceae incertae sedis</taxon>
        <taxon>Phtheirospermum</taxon>
    </lineage>
</organism>